<dbReference type="EMBL" id="FNBG01000036">
    <property type="protein sequence ID" value="SDG33221.1"/>
    <property type="molecule type" value="Genomic_DNA"/>
</dbReference>
<evidence type="ECO:0000259" key="1">
    <source>
        <dbReference type="Pfam" id="PF17996"/>
    </source>
</evidence>
<evidence type="ECO:0000313" key="3">
    <source>
        <dbReference type="Proteomes" id="UP000198972"/>
    </source>
</evidence>
<reference evidence="2 3" key="1">
    <citation type="submission" date="2016-10" db="EMBL/GenBank/DDBJ databases">
        <authorList>
            <person name="de Groot N.N."/>
        </authorList>
    </citation>
    <scope>NUCLEOTIDE SEQUENCE [LARGE SCALE GENOMIC DNA]</scope>
    <source>
        <strain evidence="2 3">DSM 28129</strain>
    </source>
</reference>
<name>A0A1G7TDF2_9BACL</name>
<dbReference type="CDD" id="cd01831">
    <property type="entry name" value="Endoglucanase_E_like"/>
    <property type="match status" value="1"/>
</dbReference>
<dbReference type="Gene3D" id="3.40.50.1110">
    <property type="entry name" value="SGNH hydrolase"/>
    <property type="match status" value="1"/>
</dbReference>
<dbReference type="SUPFAM" id="SSF52266">
    <property type="entry name" value="SGNH hydrolase"/>
    <property type="match status" value="1"/>
</dbReference>
<dbReference type="Proteomes" id="UP000198972">
    <property type="component" value="Unassembled WGS sequence"/>
</dbReference>
<dbReference type="Gene3D" id="2.60.120.260">
    <property type="entry name" value="Galactose-binding domain-like"/>
    <property type="match status" value="1"/>
</dbReference>
<dbReference type="Pfam" id="PF17996">
    <property type="entry name" value="CE2_N"/>
    <property type="match status" value="1"/>
</dbReference>
<dbReference type="RefSeq" id="WP_091235570.1">
    <property type="nucleotide sequence ID" value="NZ_FNBG01000036.1"/>
</dbReference>
<dbReference type="InterPro" id="IPR036514">
    <property type="entry name" value="SGNH_hydro_sf"/>
</dbReference>
<dbReference type="InterPro" id="IPR040794">
    <property type="entry name" value="CE2_N"/>
</dbReference>
<evidence type="ECO:0000313" key="2">
    <source>
        <dbReference type="EMBL" id="SDG33221.1"/>
    </source>
</evidence>
<keyword evidence="3" id="KW-1185">Reference proteome</keyword>
<dbReference type="InterPro" id="IPR037461">
    <property type="entry name" value="CtCE2-like_dom"/>
</dbReference>
<feature type="domain" description="Carbohydrate esterase 2 N-terminal" evidence="1">
    <location>
        <begin position="35"/>
        <end position="142"/>
    </location>
</feature>
<dbReference type="InterPro" id="IPR001087">
    <property type="entry name" value="GDSL"/>
</dbReference>
<dbReference type="STRING" id="670482.SAMN04488542_13625"/>
<dbReference type="PANTHER" id="PTHR37834:SF2">
    <property type="entry name" value="ESTERASE, SGNH HYDROLASE-TYPE"/>
    <property type="match status" value="1"/>
</dbReference>
<dbReference type="AlphaFoldDB" id="A0A1G7TDF2"/>
<gene>
    <name evidence="2" type="ORF">SAMN04488542_13625</name>
</gene>
<accession>A0A1G7TDF2</accession>
<dbReference type="GO" id="GO:0052689">
    <property type="term" value="F:carboxylic ester hydrolase activity"/>
    <property type="evidence" value="ECO:0007669"/>
    <property type="project" value="InterPro"/>
</dbReference>
<dbReference type="Pfam" id="PF00657">
    <property type="entry name" value="Lipase_GDSL"/>
    <property type="match status" value="1"/>
</dbReference>
<keyword evidence="2" id="KW-0378">Hydrolase</keyword>
<organism evidence="2 3">
    <name type="scientific">Fontibacillus panacisegetis</name>
    <dbReference type="NCBI Taxonomy" id="670482"/>
    <lineage>
        <taxon>Bacteria</taxon>
        <taxon>Bacillati</taxon>
        <taxon>Bacillota</taxon>
        <taxon>Bacilli</taxon>
        <taxon>Bacillales</taxon>
        <taxon>Paenibacillaceae</taxon>
        <taxon>Fontibacillus</taxon>
    </lineage>
</organism>
<dbReference type="OrthoDB" id="9801375at2"/>
<proteinExistence type="predicted"/>
<dbReference type="InterPro" id="IPR052762">
    <property type="entry name" value="PCW_deacetylase/CE"/>
</dbReference>
<protein>
    <submittedName>
        <fullName evidence="2">GDSL-like Lipase/Acylhydrolase family protein</fullName>
    </submittedName>
</protein>
<sequence>MSTEETKRTDLSITATNKEEATQTFKATEKHVKIIGRTYYYNDVLWLALSGGGVEFSFIGKKAEVTIKGDPVALSDNNQARIGIYVNGKRVIDDMVNKTLKTYTLFESESEQDVTVRIIKLSEAAMSTIGIHGITVDSKEGIKPTSDNVHKIEFVGDSITCGYGVDGENEQHSFSTSTEDVTKAYAYKAVQELQADYSMVSYSGYGIISGFTHNDQKLTSQLLPDYYEKVGKSDGKFDGVLEPQSVSWDFNKFIPDLIVINLGTNDDSYTKDDADKQAEYAEQYIEFLKMVRRNNANATILCTLGIMGDRLYPFLEQAVNDYTKETGDANLAAMKFDVQLTADGYGADWHPSVTTHSKAAEKLIPQIKGLMKWE</sequence>
<dbReference type="PANTHER" id="PTHR37834">
    <property type="entry name" value="GDSL-LIKE LIPASE/ACYLHYDROLASE DOMAIN PROTEIN (AFU_ORTHOLOGUE AFUA_2G00620)"/>
    <property type="match status" value="1"/>
</dbReference>